<comment type="subcellular location">
    <subcellularLocation>
        <location evidence="1">Cell membrane</location>
        <topology evidence="1">Multi-pass membrane protein</topology>
    </subcellularLocation>
</comment>
<feature type="transmembrane region" description="Helical" evidence="7">
    <location>
        <begin position="151"/>
        <end position="170"/>
    </location>
</feature>
<evidence type="ECO:0000313" key="8">
    <source>
        <dbReference type="EMBL" id="TDN94647.1"/>
    </source>
</evidence>
<name>A0A4R6GIH3_9BURK</name>
<dbReference type="Pfam" id="PF02417">
    <property type="entry name" value="Chromate_transp"/>
    <property type="match status" value="1"/>
</dbReference>
<feature type="transmembrane region" description="Helical" evidence="7">
    <location>
        <begin position="22"/>
        <end position="41"/>
    </location>
</feature>
<dbReference type="InterPro" id="IPR052518">
    <property type="entry name" value="CHR_Transporter"/>
</dbReference>
<gene>
    <name evidence="8" type="ORF">EV677_1199</name>
</gene>
<evidence type="ECO:0000256" key="5">
    <source>
        <dbReference type="ARBA" id="ARBA00022989"/>
    </source>
</evidence>
<keyword evidence="6 7" id="KW-0472">Membrane</keyword>
<comment type="similarity">
    <text evidence="2">Belongs to the chromate ion transporter (CHR) (TC 2.A.51) family.</text>
</comment>
<dbReference type="EMBL" id="SNWF01000004">
    <property type="protein sequence ID" value="TDN94647.1"/>
    <property type="molecule type" value="Genomic_DNA"/>
</dbReference>
<accession>A0A4R6GIH3</accession>
<dbReference type="InterPro" id="IPR003370">
    <property type="entry name" value="Chromate_transpt"/>
</dbReference>
<dbReference type="RefSeq" id="WP_181666417.1">
    <property type="nucleotide sequence ID" value="NZ_PTLZ01000001.1"/>
</dbReference>
<sequence>MSSNVSDMQVEEVAAIPTSKELFLGFLALGMMAFGGALPLAHRMLVERRRWLNETEFTELLGLCQFLPGGNMINLSVAVGMRFRGVKGAFVSIMGLVAMPSVVLIMLGMLYERFQNDAQVAHVFAGLAAAAAGLLVSMAIKIALPLRKKFLMALVAVICFVAIALLRWPLLWVMLVMTPLSIWVTARSKK</sequence>
<feature type="transmembrane region" description="Helical" evidence="7">
    <location>
        <begin position="123"/>
        <end position="144"/>
    </location>
</feature>
<proteinExistence type="inferred from homology"/>
<reference evidence="8 9" key="1">
    <citation type="submission" date="2019-03" db="EMBL/GenBank/DDBJ databases">
        <title>Genomic Encyclopedia of Type Strains, Phase IV (KMG-IV): sequencing the most valuable type-strain genomes for metagenomic binning, comparative biology and taxonomic classification.</title>
        <authorList>
            <person name="Goeker M."/>
        </authorList>
    </citation>
    <scope>NUCLEOTIDE SEQUENCE [LARGE SCALE GENOMIC DNA]</scope>
    <source>
        <strain evidence="8 9">DSM 18555</strain>
    </source>
</reference>
<comment type="caution">
    <text evidence="8">The sequence shown here is derived from an EMBL/GenBank/DDBJ whole genome shotgun (WGS) entry which is preliminary data.</text>
</comment>
<evidence type="ECO:0000313" key="9">
    <source>
        <dbReference type="Proteomes" id="UP000294737"/>
    </source>
</evidence>
<evidence type="ECO:0000256" key="6">
    <source>
        <dbReference type="ARBA" id="ARBA00023136"/>
    </source>
</evidence>
<dbReference type="PANTHER" id="PTHR43663">
    <property type="entry name" value="CHROMATE TRANSPORT PROTEIN-RELATED"/>
    <property type="match status" value="1"/>
</dbReference>
<evidence type="ECO:0000256" key="4">
    <source>
        <dbReference type="ARBA" id="ARBA00022692"/>
    </source>
</evidence>
<protein>
    <submittedName>
        <fullName evidence="8">Chromate transporter</fullName>
    </submittedName>
</protein>
<organism evidence="8 9">
    <name type="scientific">Herminiimonas fonticola</name>
    <dbReference type="NCBI Taxonomy" id="303380"/>
    <lineage>
        <taxon>Bacteria</taxon>
        <taxon>Pseudomonadati</taxon>
        <taxon>Pseudomonadota</taxon>
        <taxon>Betaproteobacteria</taxon>
        <taxon>Burkholderiales</taxon>
        <taxon>Oxalobacteraceae</taxon>
        <taxon>Herminiimonas</taxon>
    </lineage>
</organism>
<evidence type="ECO:0000256" key="7">
    <source>
        <dbReference type="SAM" id="Phobius"/>
    </source>
</evidence>
<evidence type="ECO:0000256" key="3">
    <source>
        <dbReference type="ARBA" id="ARBA00022475"/>
    </source>
</evidence>
<dbReference type="AlphaFoldDB" id="A0A4R6GIH3"/>
<dbReference type="GO" id="GO:0015109">
    <property type="term" value="F:chromate transmembrane transporter activity"/>
    <property type="evidence" value="ECO:0007669"/>
    <property type="project" value="InterPro"/>
</dbReference>
<keyword evidence="5 7" id="KW-1133">Transmembrane helix</keyword>
<dbReference type="PANTHER" id="PTHR43663:SF1">
    <property type="entry name" value="CHROMATE TRANSPORTER"/>
    <property type="match status" value="1"/>
</dbReference>
<keyword evidence="4 7" id="KW-0812">Transmembrane</keyword>
<dbReference type="Proteomes" id="UP000294737">
    <property type="component" value="Unassembled WGS sequence"/>
</dbReference>
<dbReference type="GO" id="GO:0005886">
    <property type="term" value="C:plasma membrane"/>
    <property type="evidence" value="ECO:0007669"/>
    <property type="project" value="UniProtKB-SubCell"/>
</dbReference>
<keyword evidence="3" id="KW-1003">Cell membrane</keyword>
<evidence type="ECO:0000256" key="2">
    <source>
        <dbReference type="ARBA" id="ARBA00005262"/>
    </source>
</evidence>
<evidence type="ECO:0000256" key="1">
    <source>
        <dbReference type="ARBA" id="ARBA00004651"/>
    </source>
</evidence>
<keyword evidence="9" id="KW-1185">Reference proteome</keyword>
<feature type="transmembrane region" description="Helical" evidence="7">
    <location>
        <begin position="89"/>
        <end position="111"/>
    </location>
</feature>